<dbReference type="GeneID" id="10773332"/>
<dbReference type="OrthoDB" id="106216at2157"/>
<dbReference type="RefSeq" id="WP_013867327.1">
    <property type="nucleotide sequence ID" value="NC_015636.1"/>
</dbReference>
<dbReference type="Gene3D" id="2.40.40.20">
    <property type="match status" value="1"/>
</dbReference>
<dbReference type="UniPathway" id="UPA00640">
    <property type="reaction ID" value="UER00692"/>
</dbReference>
<dbReference type="CDD" id="cd00980">
    <property type="entry name" value="FwdC/FmdC"/>
    <property type="match status" value="1"/>
</dbReference>
<evidence type="ECO:0000313" key="8">
    <source>
        <dbReference type="Proteomes" id="UP000009296"/>
    </source>
</evidence>
<gene>
    <name evidence="7" type="ordered locus">Metok_1176</name>
</gene>
<dbReference type="eggNOG" id="arCOG00097">
    <property type="taxonomic scope" value="Archaea"/>
</dbReference>
<evidence type="ECO:0000256" key="4">
    <source>
        <dbReference type="ARBA" id="ARBA00048228"/>
    </source>
</evidence>
<evidence type="ECO:0000256" key="3">
    <source>
        <dbReference type="ARBA" id="ARBA00022737"/>
    </source>
</evidence>
<dbReference type="Pfam" id="PF01568">
    <property type="entry name" value="Molydop_binding"/>
    <property type="match status" value="1"/>
</dbReference>
<dbReference type="InterPro" id="IPR017550">
    <property type="entry name" value="Formylmethanofuran_DH_suC"/>
</dbReference>
<keyword evidence="7" id="KW-0560">Oxidoreductase</keyword>
<feature type="domain" description="Molybdopterin dinucleotide-binding" evidence="6">
    <location>
        <begin position="299"/>
        <end position="394"/>
    </location>
</feature>
<keyword evidence="3" id="KW-0677">Repeat</keyword>
<comment type="pathway">
    <text evidence="1">One-carbon metabolism; methanogenesis from CO(2); 5,10-methenyl-5,6,7,8-tetrahydromethanopterin from CO(2): step 1/3.</text>
</comment>
<evidence type="ECO:0000256" key="1">
    <source>
        <dbReference type="ARBA" id="ARBA00004830"/>
    </source>
</evidence>
<dbReference type="eggNOG" id="arCOG02674">
    <property type="taxonomic scope" value="Archaea"/>
</dbReference>
<dbReference type="GO" id="GO:0018493">
    <property type="term" value="F:formylmethanofuran dehydrogenase activity"/>
    <property type="evidence" value="ECO:0007669"/>
    <property type="project" value="UniProtKB-EC"/>
</dbReference>
<evidence type="ECO:0000256" key="2">
    <source>
        <dbReference type="ARBA" id="ARBA00012692"/>
    </source>
</evidence>
<dbReference type="KEGG" id="mok:Metok_1176"/>
<feature type="domain" description="Glutamate synthase alpha subunit C-terminal" evidence="5">
    <location>
        <begin position="73"/>
        <end position="215"/>
    </location>
</feature>
<dbReference type="SUPFAM" id="SSF50692">
    <property type="entry name" value="ADC-like"/>
    <property type="match status" value="1"/>
</dbReference>
<dbReference type="EC" id="1.2.7.12" evidence="2"/>
<evidence type="ECO:0000259" key="5">
    <source>
        <dbReference type="Pfam" id="PF01493"/>
    </source>
</evidence>
<dbReference type="GO" id="GO:0043546">
    <property type="term" value="F:molybdopterin cofactor binding"/>
    <property type="evidence" value="ECO:0007669"/>
    <property type="project" value="InterPro"/>
</dbReference>
<dbReference type="SUPFAM" id="SSF69336">
    <property type="entry name" value="Alpha subunit of glutamate synthase, C-terminal domain"/>
    <property type="match status" value="1"/>
</dbReference>
<accession>F8AP00</accession>
<name>F8AP00_METOI</name>
<dbReference type="PANTHER" id="PTHR39673:SF5">
    <property type="entry name" value="TUNGSTEN-CONTAINING FORMYLMETHANOFURAN DEHYDROGENASE 2 SUBUNIT C"/>
    <property type="match status" value="1"/>
</dbReference>
<dbReference type="STRING" id="647113.Metok_1176"/>
<dbReference type="InterPro" id="IPR012048">
    <property type="entry name" value="Formylmethanofuran_DH_csu/dsu"/>
</dbReference>
<dbReference type="GO" id="GO:0019386">
    <property type="term" value="P:methanogenesis, from carbon dioxide"/>
    <property type="evidence" value="ECO:0007669"/>
    <property type="project" value="UniProtKB-UniPathway"/>
</dbReference>
<dbReference type="InterPro" id="IPR009010">
    <property type="entry name" value="Asp_de-COase-like_dom_sf"/>
</dbReference>
<dbReference type="Gene3D" id="2.160.20.60">
    <property type="entry name" value="Glutamate synthase, alpha subunit, C-terminal domain"/>
    <property type="match status" value="1"/>
</dbReference>
<evidence type="ECO:0000313" key="7">
    <source>
        <dbReference type="EMBL" id="AEH07144.1"/>
    </source>
</evidence>
<dbReference type="InterPro" id="IPR006657">
    <property type="entry name" value="MoPterin_dinucl-bd_dom"/>
</dbReference>
<dbReference type="InterPro" id="IPR036485">
    <property type="entry name" value="Glu_synth_asu_C_sf"/>
</dbReference>
<dbReference type="NCBIfam" id="TIGR03122">
    <property type="entry name" value="one_C_dehyd_C"/>
    <property type="match status" value="1"/>
</dbReference>
<dbReference type="Proteomes" id="UP000009296">
    <property type="component" value="Chromosome"/>
</dbReference>
<dbReference type="Pfam" id="PF01493">
    <property type="entry name" value="GXGXG"/>
    <property type="match status" value="1"/>
</dbReference>
<dbReference type="InterPro" id="IPR002489">
    <property type="entry name" value="Glu_synth_asu_C"/>
</dbReference>
<organism evidence="7 8">
    <name type="scientific">Methanothermococcus okinawensis (strain DSM 14208 / JCM 11175 / IH1)</name>
    <dbReference type="NCBI Taxonomy" id="647113"/>
    <lineage>
        <taxon>Archaea</taxon>
        <taxon>Methanobacteriati</taxon>
        <taxon>Methanobacteriota</taxon>
        <taxon>Methanomada group</taxon>
        <taxon>Methanococci</taxon>
        <taxon>Methanococcales</taxon>
        <taxon>Methanococcaceae</taxon>
        <taxon>Methanothermococcus</taxon>
    </lineage>
</organism>
<keyword evidence="8" id="KW-1185">Reference proteome</keyword>
<reference evidence="7" key="1">
    <citation type="submission" date="2011-05" db="EMBL/GenBank/DDBJ databases">
        <title>Complete sequence of chromosome of Methanothermococcus okinawensis IH1.</title>
        <authorList>
            <consortium name="US DOE Joint Genome Institute"/>
            <person name="Lucas S."/>
            <person name="Han J."/>
            <person name="Lapidus A."/>
            <person name="Cheng J.-F."/>
            <person name="Goodwin L."/>
            <person name="Pitluck S."/>
            <person name="Peters L."/>
            <person name="Mikhailova N."/>
            <person name="Held B."/>
            <person name="Han C."/>
            <person name="Tapia R."/>
            <person name="Land M."/>
            <person name="Hauser L."/>
            <person name="Kyrpides N."/>
            <person name="Ivanova N."/>
            <person name="Pagani I."/>
            <person name="Sieprawska-Lupa M."/>
            <person name="Takai K."/>
            <person name="Miyazaki J."/>
            <person name="Whitman W."/>
            <person name="Woyke T."/>
        </authorList>
    </citation>
    <scope>NUCLEOTIDE SEQUENCE [LARGE SCALE GENOMIC DNA]</scope>
    <source>
        <strain evidence="7">IH1</strain>
    </source>
</reference>
<dbReference type="PIRSF" id="PIRSF036633">
    <property type="entry name" value="FmdC_D"/>
    <property type="match status" value="1"/>
</dbReference>
<dbReference type="PANTHER" id="PTHR39673">
    <property type="entry name" value="TUNGSTEN FORMYLMETHANOFURAN DEHYDROGENASE, SUBUNIT C (FWDC)"/>
    <property type="match status" value="1"/>
</dbReference>
<evidence type="ECO:0000259" key="6">
    <source>
        <dbReference type="Pfam" id="PF01568"/>
    </source>
</evidence>
<protein>
    <recommendedName>
        <fullName evidence="2">formylmethanofuran dehydrogenase</fullName>
        <ecNumber evidence="2">1.2.7.12</ecNumber>
    </recommendedName>
</protein>
<comment type="catalytic activity">
    <reaction evidence="4">
        <text>N-formylmethanofuran + 2 oxidized [2Fe-2S]-[ferredoxin] + H2O = methanofuran + 2 reduced [2Fe-2S]-[ferredoxin] + CO2 + H(+)</text>
        <dbReference type="Rhea" id="RHEA:19841"/>
        <dbReference type="Rhea" id="RHEA-COMP:10000"/>
        <dbReference type="Rhea" id="RHEA-COMP:10001"/>
        <dbReference type="ChEBI" id="CHEBI:15377"/>
        <dbReference type="ChEBI" id="CHEBI:15378"/>
        <dbReference type="ChEBI" id="CHEBI:16526"/>
        <dbReference type="ChEBI" id="CHEBI:33737"/>
        <dbReference type="ChEBI" id="CHEBI:33738"/>
        <dbReference type="ChEBI" id="CHEBI:57727"/>
        <dbReference type="ChEBI" id="CHEBI:58151"/>
        <dbReference type="EC" id="1.2.7.12"/>
    </reaction>
</comment>
<dbReference type="HOGENOM" id="CLU_661592_0_0_2"/>
<proteinExistence type="predicted"/>
<dbReference type="EMBL" id="CP002792">
    <property type="protein sequence ID" value="AEH07144.1"/>
    <property type="molecule type" value="Genomic_DNA"/>
</dbReference>
<sequence>MDTITLVPRNNIGMPIEADVISPDVFANKTLDEIKSLLVWQGNTRAPLSEFFDIIGAPSKEPAIVINGDVSRVKYIGSNMSSGKITINGNVGMQLGYEMRGGEITVNGNADRFVGSEMKGGKIHIKGNAEDYIGCAYRGDWRGMRGGTIIIEGDAGNNIGGGALKGEIIIKGNVGQFCGINLRGGKIFVGGNAERNVGAEMVKGEVIICGTIDKFHPGFELTDEIDGTELGMDGTFLKFIGDNSRKKPKGVLYVLKEHNKHLIESKSKSNNCINDNISNNSNINNDINEMRKNKIEAIFNSGSTIVQGAIIKGGNKFTEEYVNECAVCYLHPNDYDILGQPQKVRVSRNGYYVVLRAFPNNNLQRGNIFVPRSIWANVIVEAYTEGTGSPNYKGGRVVVEPASDDDTILSAEDIIKSY</sequence>
<dbReference type="AlphaFoldDB" id="F8AP00"/>
<dbReference type="GO" id="GO:0030151">
    <property type="term" value="F:molybdenum ion binding"/>
    <property type="evidence" value="ECO:0007669"/>
    <property type="project" value="InterPro"/>
</dbReference>